<proteinExistence type="predicted"/>
<keyword evidence="2" id="KW-1185">Reference proteome</keyword>
<dbReference type="Proteomes" id="UP001497497">
    <property type="component" value="Unassembled WGS sequence"/>
</dbReference>
<dbReference type="AlphaFoldDB" id="A0AAV2H934"/>
<protein>
    <submittedName>
        <fullName evidence="1">Uncharacterized protein</fullName>
    </submittedName>
</protein>
<gene>
    <name evidence="1" type="ORF">GSLYS_00004288001</name>
</gene>
<evidence type="ECO:0000313" key="2">
    <source>
        <dbReference type="Proteomes" id="UP001497497"/>
    </source>
</evidence>
<sequence length="165" mass="19454">MDYDVISEELAKTWVKGCPNLSFIYLHADEYVDHTHVISCETWKSLVSTHPKLLVDFRGYNFQDAKQMPDILSAAIPLFKLSWQTYRKVTTESELTRLLNHVARYHRTIKHLYLGLLGHFPHLDTTAVQNILSKCKDLQPFQCTNETRTLAYEYTWGLYQDNWWI</sequence>
<comment type="caution">
    <text evidence="1">The sequence shown here is derived from an EMBL/GenBank/DDBJ whole genome shotgun (WGS) entry which is preliminary data.</text>
</comment>
<organism evidence="1 2">
    <name type="scientific">Lymnaea stagnalis</name>
    <name type="common">Great pond snail</name>
    <name type="synonym">Helix stagnalis</name>
    <dbReference type="NCBI Taxonomy" id="6523"/>
    <lineage>
        <taxon>Eukaryota</taxon>
        <taxon>Metazoa</taxon>
        <taxon>Spiralia</taxon>
        <taxon>Lophotrochozoa</taxon>
        <taxon>Mollusca</taxon>
        <taxon>Gastropoda</taxon>
        <taxon>Heterobranchia</taxon>
        <taxon>Euthyneura</taxon>
        <taxon>Panpulmonata</taxon>
        <taxon>Hygrophila</taxon>
        <taxon>Lymnaeoidea</taxon>
        <taxon>Lymnaeidae</taxon>
        <taxon>Lymnaea</taxon>
    </lineage>
</organism>
<dbReference type="Gene3D" id="3.80.10.10">
    <property type="entry name" value="Ribonuclease Inhibitor"/>
    <property type="match status" value="1"/>
</dbReference>
<reference evidence="1 2" key="1">
    <citation type="submission" date="2024-04" db="EMBL/GenBank/DDBJ databases">
        <authorList>
            <consortium name="Genoscope - CEA"/>
            <person name="William W."/>
        </authorList>
    </citation>
    <scope>NUCLEOTIDE SEQUENCE [LARGE SCALE GENOMIC DNA]</scope>
</reference>
<dbReference type="EMBL" id="CAXITT010000063">
    <property type="protein sequence ID" value="CAL1530155.1"/>
    <property type="molecule type" value="Genomic_DNA"/>
</dbReference>
<name>A0AAV2H934_LYMST</name>
<accession>A0AAV2H934</accession>
<evidence type="ECO:0000313" key="1">
    <source>
        <dbReference type="EMBL" id="CAL1530155.1"/>
    </source>
</evidence>
<dbReference type="InterPro" id="IPR032675">
    <property type="entry name" value="LRR_dom_sf"/>
</dbReference>